<organism evidence="1 2">
    <name type="scientific">Veillonella parvula</name>
    <name type="common">Staphylococcus parvulus</name>
    <dbReference type="NCBI Taxonomy" id="29466"/>
    <lineage>
        <taxon>Bacteria</taxon>
        <taxon>Bacillati</taxon>
        <taxon>Bacillota</taxon>
        <taxon>Negativicutes</taxon>
        <taxon>Veillonellales</taxon>
        <taxon>Veillonellaceae</taxon>
        <taxon>Veillonella</taxon>
    </lineage>
</organism>
<protein>
    <submittedName>
        <fullName evidence="1">Uncharacterized protein</fullName>
    </submittedName>
</protein>
<accession>A0AB38YN50</accession>
<sequence>MYLEEQNSDLNDEINDLICLSHDLTSLEDRLAVKLKGWNLIPESKINFVALLIAIHQIKSRIIAAVHKGTGSQTNNPTFILR</sequence>
<gene>
    <name evidence="1" type="ORF">RDV51_08550</name>
</gene>
<evidence type="ECO:0000313" key="1">
    <source>
        <dbReference type="EMBL" id="WMS19474.1"/>
    </source>
</evidence>
<dbReference type="EMBL" id="CP133463">
    <property type="protein sequence ID" value="WMS19474.1"/>
    <property type="molecule type" value="Genomic_DNA"/>
</dbReference>
<reference evidence="1" key="1">
    <citation type="submission" date="2023-08" db="EMBL/GenBank/DDBJ databases">
        <title>Veillonella_parvula_DSM 2007_complete_genome_hifiasm_Zymo_Research_D6332.</title>
        <authorList>
            <person name="Damerum A."/>
        </authorList>
    </citation>
    <scope>NUCLEOTIDE SEQUENCE</scope>
    <source>
        <strain evidence="1">DSM 2007</strain>
    </source>
</reference>
<evidence type="ECO:0000313" key="2">
    <source>
        <dbReference type="Proteomes" id="UP001228955"/>
    </source>
</evidence>
<dbReference type="Proteomes" id="UP001228955">
    <property type="component" value="Chromosome"/>
</dbReference>
<dbReference type="RefSeq" id="WP_004694835.1">
    <property type="nucleotide sequence ID" value="NZ_CP133463.1"/>
</dbReference>
<name>A0AB38YN50_VEIPA</name>
<proteinExistence type="predicted"/>
<dbReference type="AlphaFoldDB" id="A0AB38YN50"/>